<dbReference type="RefSeq" id="WP_010899185.1">
    <property type="nucleotide sequence ID" value="NZ_CP040441.1"/>
</dbReference>
<sequence>MALVNHLKENYSYQEVVQLSEHLIQTEYGHKRIEYWDEFDLLEWHVAWRDTCQQPPHVFVDRMIRTKDGRTAIPYEHQWITVHDHMEGAVPLQLEENREAIWGAFIGNMLAFGEQTPYSASTQERLIAPSSVETGGQWAALVREGKKRIQQSEQLTAWFSKLEPPTLPASLSIDRGYSWNGLFFFCPRKEEPQKSYAPLRTFLLFWMEEYGTDSLKRLLDEMDDFHPLTDGQGYLLLAECLKPYELQGVREGKDVRKEWEKARKLVRELSGWLDEKKKVSDYATSSTTS</sequence>
<dbReference type="PATRIC" id="fig|136160.3.peg.1182"/>
<dbReference type="AlphaFoldDB" id="A0A0M0KHY4"/>
<proteinExistence type="predicted"/>
<dbReference type="GeneID" id="87598563"/>
<reference evidence="1" key="1">
    <citation type="submission" date="2015-08" db="EMBL/GenBank/DDBJ databases">
        <title>Complete DNA Sequence of Pseudomonas syringae pv. actinidiae, the Causal Agent of Kiwifruit Canker Disease.</title>
        <authorList>
            <person name="Rikkerink E.H.A."/>
            <person name="Fineran P.C."/>
        </authorList>
    </citation>
    <scope>NUCLEOTIDE SEQUENCE</scope>
    <source>
        <strain evidence="1">DSM 13666</strain>
    </source>
</reference>
<name>A0A0M0KHY4_ALKHA</name>
<accession>A0A0M0KHY4</accession>
<comment type="caution">
    <text evidence="1">The sequence shown here is derived from an EMBL/GenBank/DDBJ whole genome shotgun (WGS) entry which is preliminary data.</text>
</comment>
<dbReference type="EMBL" id="LILD01000001">
    <property type="protein sequence ID" value="KOO38212.1"/>
    <property type="molecule type" value="Genomic_DNA"/>
</dbReference>
<gene>
    <name evidence="1" type="ORF">AMD02_04550</name>
</gene>
<dbReference type="OMA" id="CLKPYEL"/>
<organism evidence="1">
    <name type="scientific">Halalkalibacterium halodurans</name>
    <name type="common">Bacillus halodurans</name>
    <dbReference type="NCBI Taxonomy" id="86665"/>
    <lineage>
        <taxon>Bacteria</taxon>
        <taxon>Bacillati</taxon>
        <taxon>Bacillota</taxon>
        <taxon>Bacilli</taxon>
        <taxon>Bacillales</taxon>
        <taxon>Bacillaceae</taxon>
        <taxon>Halalkalibacterium (ex Joshi et al. 2022)</taxon>
    </lineage>
</organism>
<evidence type="ECO:0000313" key="1">
    <source>
        <dbReference type="EMBL" id="KOO38212.1"/>
    </source>
</evidence>
<protein>
    <submittedName>
        <fullName evidence="1">Uncharacterized protein</fullName>
    </submittedName>
</protein>